<dbReference type="RefSeq" id="WP_165268486.1">
    <property type="nucleotide sequence ID" value="NZ_JAALLS010000011.1"/>
</dbReference>
<protein>
    <submittedName>
        <fullName evidence="1">Uncharacterized protein</fullName>
    </submittedName>
</protein>
<comment type="caution">
    <text evidence="1">The sequence shown here is derived from an EMBL/GenBank/DDBJ whole genome shotgun (WGS) entry which is preliminary data.</text>
</comment>
<name>A0A6M1T3E8_9BACT</name>
<gene>
    <name evidence="1" type="ORF">G3569_09495</name>
</gene>
<evidence type="ECO:0000313" key="1">
    <source>
        <dbReference type="EMBL" id="NGP88589.1"/>
    </source>
</evidence>
<reference evidence="1 2" key="1">
    <citation type="submission" date="2020-02" db="EMBL/GenBank/DDBJ databases">
        <title>Aliifodinibius halophilus 2W32, complete genome.</title>
        <authorList>
            <person name="Li Y."/>
            <person name="Wu S."/>
        </authorList>
    </citation>
    <scope>NUCLEOTIDE SEQUENCE [LARGE SCALE GENOMIC DNA]</scope>
    <source>
        <strain evidence="1 2">2W32</strain>
    </source>
</reference>
<evidence type="ECO:0000313" key="2">
    <source>
        <dbReference type="Proteomes" id="UP000479132"/>
    </source>
</evidence>
<proteinExistence type="predicted"/>
<sequence length="79" mass="8705">MEANVGIDLAIGCSGQTVFVGFPGVWKQEGPNRGFLSLNDGLEKRSVMWYFQANCSKGSTILYLFDLGSIKHLQHAARK</sequence>
<dbReference type="AlphaFoldDB" id="A0A6M1T3E8"/>
<keyword evidence="2" id="KW-1185">Reference proteome</keyword>
<organism evidence="1 2">
    <name type="scientific">Fodinibius halophilus</name>
    <dbReference type="NCBI Taxonomy" id="1736908"/>
    <lineage>
        <taxon>Bacteria</taxon>
        <taxon>Pseudomonadati</taxon>
        <taxon>Balneolota</taxon>
        <taxon>Balneolia</taxon>
        <taxon>Balneolales</taxon>
        <taxon>Balneolaceae</taxon>
        <taxon>Fodinibius</taxon>
    </lineage>
</organism>
<dbReference type="Proteomes" id="UP000479132">
    <property type="component" value="Unassembled WGS sequence"/>
</dbReference>
<dbReference type="EMBL" id="JAALLS010000011">
    <property type="protein sequence ID" value="NGP88589.1"/>
    <property type="molecule type" value="Genomic_DNA"/>
</dbReference>
<accession>A0A6M1T3E8</accession>